<protein>
    <recommendedName>
        <fullName evidence="4">C2H2-type domain-containing protein</fullName>
    </recommendedName>
</protein>
<proteinExistence type="predicted"/>
<dbReference type="EMBL" id="CAJNOQ010020344">
    <property type="protein sequence ID" value="CAF1467079.1"/>
    <property type="molecule type" value="Genomic_DNA"/>
</dbReference>
<evidence type="ECO:0000313" key="2">
    <source>
        <dbReference type="EMBL" id="CAF4335869.1"/>
    </source>
</evidence>
<gene>
    <name evidence="1" type="ORF">GPM918_LOCUS35315</name>
    <name evidence="2" type="ORF">SRO942_LOCUS36031</name>
</gene>
<dbReference type="OrthoDB" id="9995178at2759"/>
<comment type="caution">
    <text evidence="1">The sequence shown here is derived from an EMBL/GenBank/DDBJ whole genome shotgun (WGS) entry which is preliminary data.</text>
</comment>
<accession>A0A815QUK0</accession>
<dbReference type="Proteomes" id="UP000681722">
    <property type="component" value="Unassembled WGS sequence"/>
</dbReference>
<dbReference type="Proteomes" id="UP000663829">
    <property type="component" value="Unassembled WGS sequence"/>
</dbReference>
<sequence>MAGKHYFCPLCISSNVFQNYSSLFTHIRNEHREEPSFSIRCELTVHCGSRYSSFESYRCHIYRCHRTLIDSMDNDDIVSSNIDDILDDFENTFSHPTFNNDSDFIADPESCIYPDEELDDTDRIFLGLDPVSFSVTDQQLGFNNFAQFYTRFLLQLREYHLLPQKVVQSISSNICILLDMIVKLIKTKASSSLMSVNDFETAFAHVNWIINSISKSEYQFLKQCKKHFDYQPPTEIVLNTNQERAYYIPLKQSLSYMLQNGELLQAIIDNINSLSSRAANDNDLILSNRQSRSVKSNISQTDSNALLLKLYTDGIGITNPIGPKKDSHKFTCFYYLLDDLPEIVRSQVNSIGLHCISYTKHLDDANSRTTLLNVLVGDLNKLQTEVIANNGRQIIQGVKNSGWFKDLIGFHPTESLPPDIMHDFAEEEDIDGETVALLQQNDIVQIFPRIKDRVKFIDLRAKLILNLIEQNENKGETTTNLFNLTSSSSSRPVDSLQENDIPRASVLNKNREPNDSIDQIINLDLSSSISCPDDNDDIDNKAKLPADYEVPDLTMRMQQYVDDTNISKFNPHTAMRSELLSLLFDDVTKSHQLLYPTNEEYMTMAKCLVKKLRVPSTLVHRAIKDWHESIKQKFKRERKPLQMNNNFVKERQDKYGNGKTNGRPKIKPMINLADQENKNLLSVGDQMKMELLKDDPDHDMLHNLWRQSFNIRRLCIRELTIYEILERFPGYRLPEMILAEVQESTGLNIDENVNELLPKFFEHLPDNNCFLS</sequence>
<evidence type="ECO:0008006" key="4">
    <source>
        <dbReference type="Google" id="ProtNLM"/>
    </source>
</evidence>
<evidence type="ECO:0000313" key="3">
    <source>
        <dbReference type="Proteomes" id="UP000663829"/>
    </source>
</evidence>
<organism evidence="1 3">
    <name type="scientific">Didymodactylos carnosus</name>
    <dbReference type="NCBI Taxonomy" id="1234261"/>
    <lineage>
        <taxon>Eukaryota</taxon>
        <taxon>Metazoa</taxon>
        <taxon>Spiralia</taxon>
        <taxon>Gnathifera</taxon>
        <taxon>Rotifera</taxon>
        <taxon>Eurotatoria</taxon>
        <taxon>Bdelloidea</taxon>
        <taxon>Philodinida</taxon>
        <taxon>Philodinidae</taxon>
        <taxon>Didymodactylos</taxon>
    </lineage>
</organism>
<reference evidence="1" key="1">
    <citation type="submission" date="2021-02" db="EMBL/GenBank/DDBJ databases">
        <authorList>
            <person name="Nowell W R."/>
        </authorList>
    </citation>
    <scope>NUCLEOTIDE SEQUENCE</scope>
</reference>
<feature type="non-terminal residue" evidence="1">
    <location>
        <position position="772"/>
    </location>
</feature>
<dbReference type="EMBL" id="CAJOBC010085807">
    <property type="protein sequence ID" value="CAF4335869.1"/>
    <property type="molecule type" value="Genomic_DNA"/>
</dbReference>
<dbReference type="AlphaFoldDB" id="A0A815QUK0"/>
<evidence type="ECO:0000313" key="1">
    <source>
        <dbReference type="EMBL" id="CAF1467079.1"/>
    </source>
</evidence>
<name>A0A815QUK0_9BILA</name>
<keyword evidence="3" id="KW-1185">Reference proteome</keyword>